<evidence type="ECO:0000313" key="2">
    <source>
        <dbReference type="Proteomes" id="UP000030854"/>
    </source>
</evidence>
<dbReference type="EMBL" id="JNVN01000601">
    <property type="protein sequence ID" value="KHJ34966.1"/>
    <property type="molecule type" value="Genomic_DNA"/>
</dbReference>
<dbReference type="Proteomes" id="UP000030854">
    <property type="component" value="Unassembled WGS sequence"/>
</dbReference>
<evidence type="ECO:0000313" key="1">
    <source>
        <dbReference type="EMBL" id="KHJ34966.1"/>
    </source>
</evidence>
<reference evidence="1 2" key="1">
    <citation type="journal article" date="2014" name="BMC Genomics">
        <title>Adaptive genomic structural variation in the grape powdery mildew pathogen, Erysiphe necator.</title>
        <authorList>
            <person name="Jones L."/>
            <person name="Riaz S."/>
            <person name="Morales-Cruz A."/>
            <person name="Amrine K.C."/>
            <person name="McGuire B."/>
            <person name="Gubler W.D."/>
            <person name="Walker M.A."/>
            <person name="Cantu D."/>
        </authorList>
    </citation>
    <scope>NUCLEOTIDE SEQUENCE [LARGE SCALE GENOMIC DNA]</scope>
    <source>
        <strain evidence="2">c</strain>
    </source>
</reference>
<accession>A0A0B1PDD9</accession>
<name>A0A0B1PDD9_UNCNE</name>
<proteinExistence type="predicted"/>
<protein>
    <submittedName>
        <fullName evidence="1">Uncharacterized protein</fullName>
    </submittedName>
</protein>
<dbReference type="AlphaFoldDB" id="A0A0B1PDD9"/>
<dbReference type="HOGENOM" id="CLU_1027429_0_0_1"/>
<organism evidence="1 2">
    <name type="scientific">Uncinula necator</name>
    <name type="common">Grape powdery mildew</name>
    <dbReference type="NCBI Taxonomy" id="52586"/>
    <lineage>
        <taxon>Eukaryota</taxon>
        <taxon>Fungi</taxon>
        <taxon>Dikarya</taxon>
        <taxon>Ascomycota</taxon>
        <taxon>Pezizomycotina</taxon>
        <taxon>Leotiomycetes</taxon>
        <taxon>Erysiphales</taxon>
        <taxon>Erysiphaceae</taxon>
        <taxon>Erysiphe</taxon>
    </lineage>
</organism>
<gene>
    <name evidence="1" type="ORF">EV44_g1835</name>
</gene>
<sequence>MMHQTNGGCQGFPGTLDTSLHVLILTFFLWRMREKAKIPHDVITLAKATIDDCLAQIEVWNGDEANLENEIKENYSLLGYKVDTVKSIISKSKAIYLNQAAIKGAIVQQGLQIMCKADRPQEVILSTPFEDFMACTAGAKAAIANGHDVLSAYFCAATLGTYYLISAVGRLQTFDRDEFIMVGILPRGDGGLGLPMMIDFLCKEHPDRRAYSNYVLNHYALSRDMMKLKIGDRALAMWAGLTRYQHQENDTRRRKVMLGREPERFLIEVKL</sequence>
<comment type="caution">
    <text evidence="1">The sequence shown here is derived from an EMBL/GenBank/DDBJ whole genome shotgun (WGS) entry which is preliminary data.</text>
</comment>
<keyword evidence="2" id="KW-1185">Reference proteome</keyword>